<evidence type="ECO:0000313" key="3">
    <source>
        <dbReference type="Proteomes" id="UP000054560"/>
    </source>
</evidence>
<keyword evidence="3" id="KW-1185">Reference proteome</keyword>
<organism evidence="2 3">
    <name type="scientific">Sphaeroforma arctica JP610</name>
    <dbReference type="NCBI Taxonomy" id="667725"/>
    <lineage>
        <taxon>Eukaryota</taxon>
        <taxon>Ichthyosporea</taxon>
        <taxon>Ichthyophonida</taxon>
        <taxon>Sphaeroforma</taxon>
    </lineage>
</organism>
<dbReference type="PROSITE" id="PS50128">
    <property type="entry name" value="SURP"/>
    <property type="match status" value="1"/>
</dbReference>
<dbReference type="OrthoDB" id="377209at2759"/>
<proteinExistence type="predicted"/>
<accession>A0A0L0FDB4</accession>
<dbReference type="GO" id="GO:0006396">
    <property type="term" value="P:RNA processing"/>
    <property type="evidence" value="ECO:0007669"/>
    <property type="project" value="InterPro"/>
</dbReference>
<protein>
    <recommendedName>
        <fullName evidence="1">SURP motif domain-containing protein</fullName>
    </recommendedName>
</protein>
<evidence type="ECO:0000313" key="2">
    <source>
        <dbReference type="EMBL" id="KNC74481.1"/>
    </source>
</evidence>
<dbReference type="Gene3D" id="1.10.10.790">
    <property type="entry name" value="Surp module"/>
    <property type="match status" value="1"/>
</dbReference>
<dbReference type="SMART" id="SM00648">
    <property type="entry name" value="SWAP"/>
    <property type="match status" value="1"/>
</dbReference>
<dbReference type="Pfam" id="PF01805">
    <property type="entry name" value="Surp"/>
    <property type="match status" value="1"/>
</dbReference>
<dbReference type="RefSeq" id="XP_014148383.1">
    <property type="nucleotide sequence ID" value="XM_014292908.1"/>
</dbReference>
<dbReference type="SUPFAM" id="SSF109905">
    <property type="entry name" value="Surp module (SWAP domain)"/>
    <property type="match status" value="1"/>
</dbReference>
<dbReference type="Proteomes" id="UP000054560">
    <property type="component" value="Unassembled WGS sequence"/>
</dbReference>
<evidence type="ECO:0000259" key="1">
    <source>
        <dbReference type="PROSITE" id="PS50128"/>
    </source>
</evidence>
<dbReference type="InterPro" id="IPR000061">
    <property type="entry name" value="Surp"/>
</dbReference>
<dbReference type="EMBL" id="KQ244369">
    <property type="protein sequence ID" value="KNC74481.1"/>
    <property type="molecule type" value="Genomic_DNA"/>
</dbReference>
<name>A0A0L0FDB4_9EUKA</name>
<dbReference type="InterPro" id="IPR035967">
    <property type="entry name" value="SWAP/Surp_sf"/>
</dbReference>
<sequence length="79" mass="9407">MQRERQSSGKEKEGLSTTGDSLKDAEVMIIIPEDITLRRRIHRMVQYVAIYGNDFEALIMQREFQNPDFEFLYEYNSKE</sequence>
<reference evidence="2 3" key="1">
    <citation type="submission" date="2011-02" db="EMBL/GenBank/DDBJ databases">
        <title>The Genome Sequence of Sphaeroforma arctica JP610.</title>
        <authorList>
            <consortium name="The Broad Institute Genome Sequencing Platform"/>
            <person name="Russ C."/>
            <person name="Cuomo C."/>
            <person name="Young S.K."/>
            <person name="Zeng Q."/>
            <person name="Gargeya S."/>
            <person name="Alvarado L."/>
            <person name="Berlin A."/>
            <person name="Chapman S.B."/>
            <person name="Chen Z."/>
            <person name="Freedman E."/>
            <person name="Gellesch M."/>
            <person name="Goldberg J."/>
            <person name="Griggs A."/>
            <person name="Gujja S."/>
            <person name="Heilman E."/>
            <person name="Heiman D."/>
            <person name="Howarth C."/>
            <person name="Mehta T."/>
            <person name="Neiman D."/>
            <person name="Pearson M."/>
            <person name="Roberts A."/>
            <person name="Saif S."/>
            <person name="Shea T."/>
            <person name="Shenoy N."/>
            <person name="Sisk P."/>
            <person name="Stolte C."/>
            <person name="Sykes S."/>
            <person name="White J."/>
            <person name="Yandava C."/>
            <person name="Burger G."/>
            <person name="Gray M.W."/>
            <person name="Holland P.W.H."/>
            <person name="King N."/>
            <person name="Lang F.B.F."/>
            <person name="Roger A.J."/>
            <person name="Ruiz-Trillo I."/>
            <person name="Haas B."/>
            <person name="Nusbaum C."/>
            <person name="Birren B."/>
        </authorList>
    </citation>
    <scope>NUCLEOTIDE SEQUENCE [LARGE SCALE GENOMIC DNA]</scope>
    <source>
        <strain evidence="2 3">JP610</strain>
    </source>
</reference>
<dbReference type="GO" id="GO:0003723">
    <property type="term" value="F:RNA binding"/>
    <property type="evidence" value="ECO:0007669"/>
    <property type="project" value="InterPro"/>
</dbReference>
<dbReference type="AlphaFoldDB" id="A0A0L0FDB4"/>
<dbReference type="GeneID" id="25913478"/>
<feature type="domain" description="SURP motif" evidence="1">
    <location>
        <begin position="40"/>
        <end position="79"/>
    </location>
</feature>
<feature type="non-terminal residue" evidence="2">
    <location>
        <position position="79"/>
    </location>
</feature>
<dbReference type="STRING" id="667725.A0A0L0FDB4"/>
<gene>
    <name evidence="2" type="ORF">SARC_12974</name>
</gene>